<dbReference type="InterPro" id="IPR048731">
    <property type="entry name" value="HolB_lid-gammaproteobact"/>
</dbReference>
<evidence type="ECO:0000313" key="10">
    <source>
        <dbReference type="EMBL" id="AKZ65970.1"/>
    </source>
</evidence>
<protein>
    <recommendedName>
        <fullName evidence="2">DNA polymerase III subunit delta'</fullName>
        <ecNumber evidence="1">2.7.7.7</ecNumber>
    </recommendedName>
</protein>
<evidence type="ECO:0000256" key="6">
    <source>
        <dbReference type="ARBA" id="ARBA00022932"/>
    </source>
</evidence>
<accession>A0A0K2BKW2</accession>
<dbReference type="Pfam" id="PF09115">
    <property type="entry name" value="DNApol3-delta_C"/>
    <property type="match status" value="1"/>
</dbReference>
<comment type="catalytic activity">
    <reaction evidence="7">
        <text>DNA(n) + a 2'-deoxyribonucleoside 5'-triphosphate = DNA(n+1) + diphosphate</text>
        <dbReference type="Rhea" id="RHEA:22508"/>
        <dbReference type="Rhea" id="RHEA-COMP:17339"/>
        <dbReference type="Rhea" id="RHEA-COMP:17340"/>
        <dbReference type="ChEBI" id="CHEBI:33019"/>
        <dbReference type="ChEBI" id="CHEBI:61560"/>
        <dbReference type="ChEBI" id="CHEBI:173112"/>
        <dbReference type="EC" id="2.7.7.7"/>
    </reaction>
</comment>
<feature type="domain" description="DNA polymerase III delta subunit C-terminal" evidence="8">
    <location>
        <begin position="211"/>
        <end position="322"/>
    </location>
</feature>
<keyword evidence="4 10" id="KW-0548">Nucleotidyltransferase</keyword>
<dbReference type="InterPro" id="IPR050238">
    <property type="entry name" value="DNA_Rep/Repair_Clamp_Loader"/>
</dbReference>
<keyword evidence="3 10" id="KW-0808">Transferase</keyword>
<proteinExistence type="predicted"/>
<keyword evidence="5" id="KW-0235">DNA replication</keyword>
<dbReference type="KEGG" id="bcig:AB162_379"/>
<evidence type="ECO:0000256" key="2">
    <source>
        <dbReference type="ARBA" id="ARBA00014363"/>
    </source>
</evidence>
<keyword evidence="11" id="KW-1185">Reference proteome</keyword>
<organism evidence="10 11">
    <name type="scientific">Candidatus Palibaumannia cicadellinicola</name>
    <dbReference type="NCBI Taxonomy" id="186490"/>
    <lineage>
        <taxon>Bacteria</taxon>
        <taxon>Pseudomonadati</taxon>
        <taxon>Pseudomonadota</taxon>
        <taxon>Gammaproteobacteria</taxon>
        <taxon>Candidatus Palibaumannia</taxon>
    </lineage>
</organism>
<dbReference type="SUPFAM" id="SSF52540">
    <property type="entry name" value="P-loop containing nucleoside triphosphate hydrolases"/>
    <property type="match status" value="1"/>
</dbReference>
<keyword evidence="6" id="KW-0239">DNA-directed DNA polymerase</keyword>
<dbReference type="PANTHER" id="PTHR11669">
    <property type="entry name" value="REPLICATION FACTOR C / DNA POLYMERASE III GAMMA-TAU SUBUNIT"/>
    <property type="match status" value="1"/>
</dbReference>
<evidence type="ECO:0000256" key="7">
    <source>
        <dbReference type="ARBA" id="ARBA00049244"/>
    </source>
</evidence>
<sequence>MIIYPWLESTYLNILNIYQQGKGYAILISSPPGNGKASLFKVIIRWLMCSIKPKSMKYCGQCNSCQLMNTGNHPDYYYLNIKKERNSIGVDIIRMLIEKLYSHAYQDGAKLIWLAHIELLTKQGMNALLKIIEEPPDNTYFLLGCRDYACILPTLLSRCIYWQLPLPIESMGLSWLHQQNNDTYPILAARTALRLCGGAPLAAQYLLNSAYWEQRIELCSTISKVLHSGKFLTLLPLIDVNDDAPLNWLLTILVDALKLQQSSQDFLVNLDQSALINAIAKRWTTIYLHDKVQQLLYCRKKLSDIKGINRQLLLAHRLLNWELEISKYTYNNNI</sequence>
<dbReference type="GO" id="GO:0003887">
    <property type="term" value="F:DNA-directed DNA polymerase activity"/>
    <property type="evidence" value="ECO:0007669"/>
    <property type="project" value="UniProtKB-KW"/>
</dbReference>
<dbReference type="EC" id="2.7.7.7" evidence="1"/>
<dbReference type="GO" id="GO:0009360">
    <property type="term" value="C:DNA polymerase III complex"/>
    <property type="evidence" value="ECO:0007669"/>
    <property type="project" value="InterPro"/>
</dbReference>
<dbReference type="Gene3D" id="3.40.50.300">
    <property type="entry name" value="P-loop containing nucleotide triphosphate hydrolases"/>
    <property type="match status" value="1"/>
</dbReference>
<dbReference type="SUPFAM" id="SSF48019">
    <property type="entry name" value="post-AAA+ oligomerization domain-like"/>
    <property type="match status" value="1"/>
</dbReference>
<gene>
    <name evidence="10" type="primary">holB</name>
    <name evidence="10" type="ORF">AB162_379</name>
</gene>
<evidence type="ECO:0000259" key="9">
    <source>
        <dbReference type="Pfam" id="PF21500"/>
    </source>
</evidence>
<dbReference type="GO" id="GO:0006261">
    <property type="term" value="P:DNA-templated DNA replication"/>
    <property type="evidence" value="ECO:0007669"/>
    <property type="project" value="TreeGrafter"/>
</dbReference>
<reference evidence="10 11" key="1">
    <citation type="submission" date="2015-06" db="EMBL/GenBank/DDBJ databases">
        <title>Lineage-specific patterns of genome deterioration in obligate symbionts.</title>
        <authorList>
            <person name="Bennett G.M."/>
            <person name="McCutcheon J.P."/>
            <person name="McDonald B.R."/>
            <person name="Moran N.A."/>
        </authorList>
    </citation>
    <scope>NUCLEOTIDE SEQUENCE [LARGE SCALE GENOMIC DNA]</scope>
    <source>
        <strain evidence="10 11">B-GSS</strain>
    </source>
</reference>
<evidence type="ECO:0000256" key="4">
    <source>
        <dbReference type="ARBA" id="ARBA00022695"/>
    </source>
</evidence>
<dbReference type="PANTHER" id="PTHR11669:SF8">
    <property type="entry name" value="DNA POLYMERASE III SUBUNIT DELTA"/>
    <property type="match status" value="1"/>
</dbReference>
<dbReference type="InterPro" id="IPR027417">
    <property type="entry name" value="P-loop_NTPase"/>
</dbReference>
<dbReference type="Pfam" id="PF21500">
    <property type="entry name" value="HolB_lid"/>
    <property type="match status" value="1"/>
</dbReference>
<dbReference type="Pfam" id="PF13177">
    <property type="entry name" value="DNA_pol3_delta2"/>
    <property type="match status" value="1"/>
</dbReference>
<evidence type="ECO:0000313" key="11">
    <source>
        <dbReference type="Proteomes" id="UP000056466"/>
    </source>
</evidence>
<dbReference type="OrthoDB" id="9811073at2"/>
<feature type="domain" description="DNA polymerase III subunit delta' AAA+ ATPase lid" evidence="9">
    <location>
        <begin position="167"/>
        <end position="207"/>
    </location>
</feature>
<dbReference type="Proteomes" id="UP000056466">
    <property type="component" value="Chromosome"/>
</dbReference>
<dbReference type="InterPro" id="IPR008921">
    <property type="entry name" value="DNA_pol3_clamp-load_cplx_C"/>
</dbReference>
<dbReference type="InterPro" id="IPR015199">
    <property type="entry name" value="DNA_pol_III_delta_C"/>
</dbReference>
<dbReference type="EMBL" id="CP011787">
    <property type="protein sequence ID" value="AKZ65970.1"/>
    <property type="molecule type" value="Genomic_DNA"/>
</dbReference>
<evidence type="ECO:0000256" key="3">
    <source>
        <dbReference type="ARBA" id="ARBA00022679"/>
    </source>
</evidence>
<name>A0A0K2BKW2_9GAMM</name>
<evidence type="ECO:0000259" key="8">
    <source>
        <dbReference type="Pfam" id="PF09115"/>
    </source>
</evidence>
<evidence type="ECO:0000256" key="5">
    <source>
        <dbReference type="ARBA" id="ARBA00022705"/>
    </source>
</evidence>
<dbReference type="GO" id="GO:0003677">
    <property type="term" value="F:DNA binding"/>
    <property type="evidence" value="ECO:0007669"/>
    <property type="project" value="InterPro"/>
</dbReference>
<evidence type="ECO:0000256" key="1">
    <source>
        <dbReference type="ARBA" id="ARBA00012417"/>
    </source>
</evidence>
<dbReference type="AlphaFoldDB" id="A0A0K2BKW2"/>
<dbReference type="Gene3D" id="1.20.272.10">
    <property type="match status" value="1"/>
</dbReference>
<dbReference type="RefSeq" id="WP_053096987.1">
    <property type="nucleotide sequence ID" value="NZ_CP011787.1"/>
</dbReference>